<dbReference type="Pfam" id="PF20200">
    <property type="entry name" value="DUF6562"/>
    <property type="match status" value="1"/>
</dbReference>
<evidence type="ECO:0000313" key="5">
    <source>
        <dbReference type="Proteomes" id="UP000254424"/>
    </source>
</evidence>
<dbReference type="EMBL" id="UFSX01000002">
    <property type="protein sequence ID" value="SUV43396.1"/>
    <property type="molecule type" value="Genomic_DNA"/>
</dbReference>
<proteinExistence type="predicted"/>
<protein>
    <recommendedName>
        <fullName evidence="1">DUF6562 domain-containing protein</fullName>
    </recommendedName>
</protein>
<dbReference type="RefSeq" id="WP_004292055.1">
    <property type="nucleotide sequence ID" value="NZ_CABKNQ010000017.1"/>
</dbReference>
<gene>
    <name evidence="3" type="ORF">EAJ03_13410</name>
    <name evidence="2" type="ORF">F2Z23_09640</name>
    <name evidence="4" type="ORF">NCTC11155_02789</name>
</gene>
<dbReference type="Proteomes" id="UP000335496">
    <property type="component" value="Unassembled WGS sequence"/>
</dbReference>
<organism evidence="4 5">
    <name type="scientific">Bacteroides eggerthii</name>
    <dbReference type="NCBI Taxonomy" id="28111"/>
    <lineage>
        <taxon>Bacteria</taxon>
        <taxon>Pseudomonadati</taxon>
        <taxon>Bacteroidota</taxon>
        <taxon>Bacteroidia</taxon>
        <taxon>Bacteroidales</taxon>
        <taxon>Bacteroidaceae</taxon>
        <taxon>Bacteroides</taxon>
    </lineage>
</organism>
<evidence type="ECO:0000259" key="1">
    <source>
        <dbReference type="Pfam" id="PF20200"/>
    </source>
</evidence>
<dbReference type="Proteomes" id="UP000291917">
    <property type="component" value="Unassembled WGS sequence"/>
</dbReference>
<evidence type="ECO:0000313" key="6">
    <source>
        <dbReference type="Proteomes" id="UP000291917"/>
    </source>
</evidence>
<dbReference type="STRING" id="483216.BACEGG_03492"/>
<feature type="domain" description="DUF6562" evidence="1">
    <location>
        <begin position="98"/>
        <end position="353"/>
    </location>
</feature>
<evidence type="ECO:0000313" key="2">
    <source>
        <dbReference type="EMBL" id="KAA5274219.1"/>
    </source>
</evidence>
<sequence length="356" mass="38440">MKKRLIHIYTLTIRLCAPAFTLSALSALGAMLVLLAGCIHQYPDDGQAADVTLRVQLLPERELILLPPITKGGAAVLPEGCLPRVTVEARPADGSGAEVVRTVTALSAEEWSQPLITLPVPLKLKAVPYRFTVWADYTRGASLPDTYYNTENFRSVSHTLPYEEDYLRREAFFGNASADLAGEEWRDGIQITVKRPLAHYRIVATDVQEFLNKQQANGRPGAGEYEVNIIYAYFLVTHLDAVTGQPLNSGAGFSYTRSINLSEDMTECELAADYILADEQGSGVTVTVEVREKGVGKAVLSRSSGLEIPYRRGHTTTVTGRFLTAGSGGGGGSGSGGIDIGIDGDYDGEINIDARN</sequence>
<accession>A0A380ZEP3</accession>
<evidence type="ECO:0000313" key="4">
    <source>
        <dbReference type="EMBL" id="SUV43396.1"/>
    </source>
</evidence>
<dbReference type="OrthoDB" id="1089732at2"/>
<reference evidence="2 7" key="2">
    <citation type="journal article" date="2019" name="Nat. Med.">
        <title>A library of human gut bacterial isolates paired with longitudinal multiomics data enables mechanistic microbiome research.</title>
        <authorList>
            <person name="Poyet M."/>
            <person name="Groussin M."/>
            <person name="Gibbons S.M."/>
            <person name="Avila-Pacheco J."/>
            <person name="Jiang X."/>
            <person name="Kearney S.M."/>
            <person name="Perrotta A.R."/>
            <person name="Berdy B."/>
            <person name="Zhao S."/>
            <person name="Lieberman T.D."/>
            <person name="Swanson P.K."/>
            <person name="Smith M."/>
            <person name="Roesemann S."/>
            <person name="Alexander J.E."/>
            <person name="Rich S.A."/>
            <person name="Livny J."/>
            <person name="Vlamakis H."/>
            <person name="Clish C."/>
            <person name="Bullock K."/>
            <person name="Deik A."/>
            <person name="Scott J."/>
            <person name="Pierce K.A."/>
            <person name="Xavier R.J."/>
            <person name="Alm E.J."/>
        </authorList>
    </citation>
    <scope>NUCLEOTIDE SEQUENCE [LARGE SCALE GENOMIC DNA]</scope>
    <source>
        <strain evidence="2 7">BIOML-A1</strain>
    </source>
</reference>
<dbReference type="AlphaFoldDB" id="A0A380ZEP3"/>
<dbReference type="EMBL" id="RCXL01000022">
    <property type="protein sequence ID" value="RYT71389.1"/>
    <property type="molecule type" value="Genomic_DNA"/>
</dbReference>
<evidence type="ECO:0000313" key="7">
    <source>
        <dbReference type="Proteomes" id="UP000335496"/>
    </source>
</evidence>
<reference evidence="4 5" key="1">
    <citation type="submission" date="2018-06" db="EMBL/GenBank/DDBJ databases">
        <authorList>
            <consortium name="Pathogen Informatics"/>
            <person name="Doyle S."/>
        </authorList>
    </citation>
    <scope>NUCLEOTIDE SEQUENCE [LARGE SCALE GENOMIC DNA]</scope>
    <source>
        <strain evidence="4 5">NCTC11155</strain>
    </source>
</reference>
<keyword evidence="7" id="KW-1185">Reference proteome</keyword>
<reference evidence="3 6" key="3">
    <citation type="journal article" date="2019" name="Science, e1252229">
        <title>Invertible promoters mediate bacterial phase variation, antibiotic resistance, and host adaptation in the gut.</title>
        <authorList>
            <person name="Jiang X."/>
            <person name="Hall A.B."/>
            <person name="Arthur T.D."/>
            <person name="Plichta D.R."/>
            <person name="Covington C.T."/>
            <person name="Poyet M."/>
            <person name="Crothers J."/>
            <person name="Moses P.L."/>
            <person name="Tolonen A.C."/>
            <person name="Vlamakis H."/>
            <person name="Alm E.J."/>
            <person name="Xavier R.J."/>
        </authorList>
    </citation>
    <scope>NUCLEOTIDE SEQUENCE [LARGE SCALE GENOMIC DNA]</scope>
    <source>
        <strain evidence="3">Bj_0095</strain>
        <strain evidence="6">bj_0095</strain>
    </source>
</reference>
<dbReference type="Proteomes" id="UP000254424">
    <property type="component" value="Unassembled WGS sequence"/>
</dbReference>
<dbReference type="GeneID" id="93069537"/>
<evidence type="ECO:0000313" key="3">
    <source>
        <dbReference type="EMBL" id="RYT71389.1"/>
    </source>
</evidence>
<name>A0A380ZEP3_9BACE</name>
<dbReference type="EMBL" id="VVZX01000010">
    <property type="protein sequence ID" value="KAA5274219.1"/>
    <property type="molecule type" value="Genomic_DNA"/>
</dbReference>
<dbReference type="InterPro" id="IPR046692">
    <property type="entry name" value="DUF6562"/>
</dbReference>